<dbReference type="AlphaFoldDB" id="A0A9W9JNF2"/>
<keyword evidence="6" id="KW-1185">Reference proteome</keyword>
<keyword evidence="2" id="KW-0067">ATP-binding</keyword>
<evidence type="ECO:0000313" key="6">
    <source>
        <dbReference type="Proteomes" id="UP001150942"/>
    </source>
</evidence>
<organism evidence="5 6">
    <name type="scientific">Penicillium cf. viridicatum</name>
    <dbReference type="NCBI Taxonomy" id="2972119"/>
    <lineage>
        <taxon>Eukaryota</taxon>
        <taxon>Fungi</taxon>
        <taxon>Dikarya</taxon>
        <taxon>Ascomycota</taxon>
        <taxon>Pezizomycotina</taxon>
        <taxon>Eurotiomycetes</taxon>
        <taxon>Eurotiomycetidae</taxon>
        <taxon>Eurotiales</taxon>
        <taxon>Aspergillaceae</taxon>
        <taxon>Penicillium</taxon>
    </lineage>
</organism>
<dbReference type="InterPro" id="IPR027417">
    <property type="entry name" value="P-loop_NTPase"/>
</dbReference>
<feature type="region of interest" description="Disordered" evidence="3">
    <location>
        <begin position="1058"/>
        <end position="1099"/>
    </location>
</feature>
<keyword evidence="5" id="KW-0347">Helicase</keyword>
<reference evidence="5" key="2">
    <citation type="journal article" date="2023" name="IMA Fungus">
        <title>Comparative genomic study of the Penicillium genus elucidates a diverse pangenome and 15 lateral gene transfer events.</title>
        <authorList>
            <person name="Petersen C."/>
            <person name="Sorensen T."/>
            <person name="Nielsen M.R."/>
            <person name="Sondergaard T.E."/>
            <person name="Sorensen J.L."/>
            <person name="Fitzpatrick D.A."/>
            <person name="Frisvad J.C."/>
            <person name="Nielsen K.L."/>
        </authorList>
    </citation>
    <scope>NUCLEOTIDE SEQUENCE</scope>
    <source>
        <strain evidence="5">IBT 20477</strain>
    </source>
</reference>
<comment type="caution">
    <text evidence="5">The sequence shown here is derived from an EMBL/GenBank/DDBJ whole genome shotgun (WGS) entry which is preliminary data.</text>
</comment>
<dbReference type="OrthoDB" id="3801254at2759"/>
<keyword evidence="1" id="KW-0547">Nucleotide-binding</keyword>
<reference evidence="5" key="1">
    <citation type="submission" date="2022-11" db="EMBL/GenBank/DDBJ databases">
        <authorList>
            <person name="Petersen C."/>
        </authorList>
    </citation>
    <scope>NUCLEOTIDE SEQUENCE</scope>
    <source>
        <strain evidence="5">IBT 20477</strain>
    </source>
</reference>
<evidence type="ECO:0000256" key="2">
    <source>
        <dbReference type="ARBA" id="ARBA00022840"/>
    </source>
</evidence>
<dbReference type="SUPFAM" id="SSF52540">
    <property type="entry name" value="P-loop containing nucleoside triphosphate hydrolases"/>
    <property type="match status" value="1"/>
</dbReference>
<dbReference type="InterPro" id="IPR038718">
    <property type="entry name" value="SNF2-like_sf"/>
</dbReference>
<keyword evidence="5" id="KW-0378">Hydrolase</keyword>
<feature type="domain" description="SNF2 N-terminal" evidence="4">
    <location>
        <begin position="656"/>
        <end position="778"/>
    </location>
</feature>
<feature type="region of interest" description="Disordered" evidence="3">
    <location>
        <begin position="865"/>
        <end position="954"/>
    </location>
</feature>
<protein>
    <submittedName>
        <fullName evidence="5">Helicase C-terminal</fullName>
    </submittedName>
</protein>
<dbReference type="EMBL" id="JAPQKQ010000005">
    <property type="protein sequence ID" value="KAJ5197506.1"/>
    <property type="molecule type" value="Genomic_DNA"/>
</dbReference>
<gene>
    <name evidence="5" type="ORF">N7449_007985</name>
</gene>
<feature type="compositionally biased region" description="Basic residues" evidence="3">
    <location>
        <begin position="894"/>
        <end position="904"/>
    </location>
</feature>
<dbReference type="Pfam" id="PF00176">
    <property type="entry name" value="SNF2-rel_dom"/>
    <property type="match status" value="1"/>
</dbReference>
<feature type="compositionally biased region" description="Basic and acidic residues" evidence="3">
    <location>
        <begin position="1065"/>
        <end position="1081"/>
    </location>
</feature>
<proteinExistence type="predicted"/>
<dbReference type="GO" id="GO:0004386">
    <property type="term" value="F:helicase activity"/>
    <property type="evidence" value="ECO:0007669"/>
    <property type="project" value="UniProtKB-KW"/>
</dbReference>
<name>A0A9W9JNF2_9EURO</name>
<feature type="compositionally biased region" description="Acidic residues" evidence="3">
    <location>
        <begin position="913"/>
        <end position="925"/>
    </location>
</feature>
<evidence type="ECO:0000256" key="1">
    <source>
        <dbReference type="ARBA" id="ARBA00022741"/>
    </source>
</evidence>
<evidence type="ECO:0000313" key="5">
    <source>
        <dbReference type="EMBL" id="KAJ5197506.1"/>
    </source>
</evidence>
<feature type="compositionally biased region" description="Basic and acidic residues" evidence="3">
    <location>
        <begin position="874"/>
        <end position="884"/>
    </location>
</feature>
<feature type="region of interest" description="Disordered" evidence="3">
    <location>
        <begin position="814"/>
        <end position="834"/>
    </location>
</feature>
<dbReference type="Gene3D" id="3.40.50.10810">
    <property type="entry name" value="Tandem AAA-ATPase domain"/>
    <property type="match status" value="1"/>
</dbReference>
<accession>A0A9W9JNF2</accession>
<dbReference type="InterPro" id="IPR000330">
    <property type="entry name" value="SNF2_N"/>
</dbReference>
<sequence>MSRESVDWETGYASSYPIDSLDGQGSRNTPAERLDKFVAVDIKGKSHEWLRYHSETVLAGYFRLETSSELRQVAISWLVLRVLEKFIALSKNLKKDRVFIILDQDSKLDDNDNEKLFNVENPVRKFPMTDNSPEGLEVSSGESKDNRNYRVAWVLHQLVQQFDAFNDLNAEENKFLNISEREAFTKKFSLPFPDDSDLDIISPNFGPYTEMGECHLEKYNQYMPKQRHASAKDSYWHKRFVNGIRDGFEVLTSNIPKWLRPGDALPEVTSATAASQETDHRIEVLVSWKRGRKFELASQLEEIFEDAEDRGKQIPPENQILEKSPAGFPSGESFRDYLKQMLNCLDLGITVTHFRMTYQHAEDDEISTVDVRATPWGELREIFTDRSNKDCHIYLKVAPVDSLDADFRLFEFEELLPRTMEFAVKPLMTETGNGQESPQEKSPETAESDFQFLEDSIGYAQFVGKSDTCVAPLKHFDEAQRAWYDGFDVTKPHHRREWQIKLFKGLTKNSTLTKISENRLSLRVTPEENAAFRFATQQAHQDLLDPTADKDYCTLHAAFSGCAARVGPHLNICLDLLLCQKVNPQDSASVYRSELLKQFTSSNFYDYQVVGAVGILLKQVGRVDAKALLKYCGFPTEKNEQTSKLHSAAKQLQSLQTHEAIISDGTGFGKTKQCLLAALLTAILKTGPHKPNVLLVPPGVLAQWVDEIVAHWPFFKPVLSYEDTVMRNQIGDGRHLSATAMSNLKFPPGLRDALNPNAPSAHRMIIISFDRYRNDKQAQKAALMLAVNAREVTIQSLIIKLMQRLQVEADRLHRSEQGRQLRHQIQQTKASDDSNLRAYLNEQHKMHEAQAVEKSVHKVQKELKQLGPATVLDPRPRKEPERYNPADYDDSGARTKRQKIKHRRRSEESSSSDGEEGEDGSDPEWTENQGSVEQDPVGELEDSSEEDTGLDLAGSLKRRDARNFAAMRLIERVMSSARPSEDDQQKLALLMLPEGKVWEASDLDNVNHPEWFHIGLRALFDEHRGFPSHKLQMGAGIHINYGHLPKAVKEKILQRTVPLEEDSEEARAEALKFELQPHESMRSLANKHPEQGAAPSGSS</sequence>
<dbReference type="Proteomes" id="UP001150942">
    <property type="component" value="Unassembled WGS sequence"/>
</dbReference>
<evidence type="ECO:0000259" key="4">
    <source>
        <dbReference type="Pfam" id="PF00176"/>
    </source>
</evidence>
<evidence type="ECO:0000256" key="3">
    <source>
        <dbReference type="SAM" id="MobiDB-lite"/>
    </source>
</evidence>
<feature type="compositionally biased region" description="Acidic residues" evidence="3">
    <location>
        <begin position="936"/>
        <end position="949"/>
    </location>
</feature>